<evidence type="ECO:0000313" key="1">
    <source>
        <dbReference type="EMBL" id="BAL85564.1"/>
    </source>
</evidence>
<dbReference type="Gene3D" id="3.30.1310.10">
    <property type="entry name" value="Nucleoid-associated protein YbaB-like domain"/>
    <property type="match status" value="1"/>
</dbReference>
<evidence type="ECO:0008006" key="3">
    <source>
        <dbReference type="Google" id="ProtNLM"/>
    </source>
</evidence>
<dbReference type="OrthoDB" id="4120877at2"/>
<keyword evidence="2" id="KW-1185">Reference proteome</keyword>
<proteinExistence type="predicted"/>
<organism evidence="1 2">
    <name type="scientific">Actinoplanes missouriensis (strain ATCC 14538 / DSM 43046 / CBS 188.64 / JCM 3121 / NBRC 102363 / NCIMB 12654 / NRRL B-3342 / UNCC 431)</name>
    <dbReference type="NCBI Taxonomy" id="512565"/>
    <lineage>
        <taxon>Bacteria</taxon>
        <taxon>Bacillati</taxon>
        <taxon>Actinomycetota</taxon>
        <taxon>Actinomycetes</taxon>
        <taxon>Micromonosporales</taxon>
        <taxon>Micromonosporaceae</taxon>
        <taxon>Actinoplanes</taxon>
    </lineage>
</organism>
<accession>I0GXS7</accession>
<dbReference type="PATRIC" id="fig|512565.3.peg.348"/>
<dbReference type="EMBL" id="AP012319">
    <property type="protein sequence ID" value="BAL85564.1"/>
    <property type="molecule type" value="Genomic_DNA"/>
</dbReference>
<sequence length="239" mass="25784">MQQDLMQRLQQLQQRTTQLGQLAAELASAVPECSEGCDASGRVLVVLGRDGVPAEIRVRDRWQERLEPDQLGAAVLDAAADAGQSAIRALTGRLDESRWWRRQRDADEGTIQDEEPLVRPPLGRPQHDGEFNEQVMNALHASVREAGQPHTALEATGTDSGQHVAVTLTGGGIVGCFVDPWWARDRTGSAITESVSAALRRARRDLATPAHPSAQLDTLVGDALATLNAVVHQRAGGDE</sequence>
<dbReference type="RefSeq" id="WP_014440464.1">
    <property type="nucleotide sequence ID" value="NC_017093.1"/>
</dbReference>
<dbReference type="HOGENOM" id="CLU_101261_0_0_11"/>
<dbReference type="STRING" id="512565.AMIS_3440"/>
<gene>
    <name evidence="1" type="ordered locus">AMIS_3440</name>
</gene>
<dbReference type="eggNOG" id="ENOG50349YN">
    <property type="taxonomic scope" value="Bacteria"/>
</dbReference>
<dbReference type="KEGG" id="ams:AMIS_3440"/>
<name>I0GXS7_ACTM4</name>
<reference evidence="1 2" key="1">
    <citation type="submission" date="2012-02" db="EMBL/GenBank/DDBJ databases">
        <title>Complete genome sequence of Actinoplanes missouriensis 431 (= NBRC 102363).</title>
        <authorList>
            <person name="Ohnishi Y."/>
            <person name="Ishikawa J."/>
            <person name="Sekine M."/>
            <person name="Hosoyama A."/>
            <person name="Harada T."/>
            <person name="Narita H."/>
            <person name="Hata T."/>
            <person name="Konno Y."/>
            <person name="Tutikane K."/>
            <person name="Fujita N."/>
            <person name="Horinouchi S."/>
            <person name="Hayakawa M."/>
        </authorList>
    </citation>
    <scope>NUCLEOTIDE SEQUENCE [LARGE SCALE GENOMIC DNA]</scope>
    <source>
        <strain evidence="2">ATCC 14538 / DSM 43046 / CBS 188.64 / JCM 3121 / NBRC 102363 / NCIMB 12654 / NRRL B-3342 / UNCC 431</strain>
    </source>
</reference>
<dbReference type="Proteomes" id="UP000007882">
    <property type="component" value="Chromosome"/>
</dbReference>
<protein>
    <recommendedName>
        <fullName evidence="3">YbaB/EbfC DNA-binding family protein</fullName>
    </recommendedName>
</protein>
<dbReference type="AlphaFoldDB" id="I0GXS7"/>
<evidence type="ECO:0000313" key="2">
    <source>
        <dbReference type="Proteomes" id="UP000007882"/>
    </source>
</evidence>
<dbReference type="InterPro" id="IPR036894">
    <property type="entry name" value="YbaB-like_sf"/>
</dbReference>